<dbReference type="SUPFAM" id="SSF52540">
    <property type="entry name" value="P-loop containing nucleoside triphosphate hydrolases"/>
    <property type="match status" value="1"/>
</dbReference>
<accession>A0AAD9WEX6</accession>
<keyword evidence="5" id="KW-1185">Reference proteome</keyword>
<comment type="caution">
    <text evidence="4">The sequence shown here is derived from an EMBL/GenBank/DDBJ whole genome shotgun (WGS) entry which is preliminary data.</text>
</comment>
<dbReference type="PANTHER" id="PTHR45782">
    <property type="entry name" value="MITOCHONDRIAL RIBOSOME-ASSOCIATED GTPASE 1"/>
    <property type="match status" value="1"/>
</dbReference>
<dbReference type="PANTHER" id="PTHR45782:SF4">
    <property type="entry name" value="MITOCHONDRIAL RIBOSOME-ASSOCIATED GTPASE 1"/>
    <property type="match status" value="1"/>
</dbReference>
<dbReference type="Pfam" id="PF01926">
    <property type="entry name" value="MMR_HSR1"/>
    <property type="match status" value="1"/>
</dbReference>
<sequence length="354" mass="39017">MTQFIPRAVFPPQFSLPRSYFLGHHAAGLAKMKTMLSSIDLVIECRDYRVPLTSRNPLFEQSLSGITRLVIYTKRDLGSKDCPTDRRVCASLHPSKHSKWHAPHTTLFTDHKSKKDMKTVLDFAKEHAWHRQSLLGSQILIVGMPNVGKSSLLNALRMAGVHKAKAAITGAQPGVTRKIASGVKIVERDEEKGTEGVYLVDTPGVFVPFVPDAEAMMKLALVGSVRDTIIAPVTLCDYLLYHVNKQQGGETRYGDYCTPTNNVVELLEGVCKKTGRLGKGGVPDIDAAALWVVQRWRQGNLGAFMLDDVTEDGLVNKVNAENLLSMSQARKQAREAQRARGKARYAAQIAKGVQ</sequence>
<dbReference type="GO" id="GO:0005739">
    <property type="term" value="C:mitochondrion"/>
    <property type="evidence" value="ECO:0007669"/>
    <property type="project" value="TreeGrafter"/>
</dbReference>
<evidence type="ECO:0000259" key="3">
    <source>
        <dbReference type="Pfam" id="PF01926"/>
    </source>
</evidence>
<evidence type="ECO:0000256" key="1">
    <source>
        <dbReference type="ARBA" id="ARBA00022741"/>
    </source>
</evidence>
<dbReference type="GO" id="GO:0005525">
    <property type="term" value="F:GTP binding"/>
    <property type="evidence" value="ECO:0007669"/>
    <property type="project" value="UniProtKB-KW"/>
</dbReference>
<protein>
    <recommendedName>
        <fullName evidence="3">G domain-containing protein</fullName>
    </recommendedName>
</protein>
<dbReference type="InterPro" id="IPR006073">
    <property type="entry name" value="GTP-bd"/>
</dbReference>
<dbReference type="InterPro" id="IPR023179">
    <property type="entry name" value="GTP-bd_ortho_bundle_sf"/>
</dbReference>
<dbReference type="FunFam" id="1.10.1580.10:FF:000009">
    <property type="entry name" value="Mitochondrial GTPase 1"/>
    <property type="match status" value="1"/>
</dbReference>
<organism evidence="4 5">
    <name type="scientific">Diplocarpon rosae</name>
    <dbReference type="NCBI Taxonomy" id="946125"/>
    <lineage>
        <taxon>Eukaryota</taxon>
        <taxon>Fungi</taxon>
        <taxon>Dikarya</taxon>
        <taxon>Ascomycota</taxon>
        <taxon>Pezizomycotina</taxon>
        <taxon>Leotiomycetes</taxon>
        <taxon>Helotiales</taxon>
        <taxon>Drepanopezizaceae</taxon>
        <taxon>Diplocarpon</taxon>
    </lineage>
</organism>
<dbReference type="InterPro" id="IPR027417">
    <property type="entry name" value="P-loop_NTPase"/>
</dbReference>
<feature type="domain" description="G" evidence="3">
    <location>
        <begin position="138"/>
        <end position="220"/>
    </location>
</feature>
<dbReference type="Gene3D" id="1.10.1580.10">
    <property type="match status" value="1"/>
</dbReference>
<evidence type="ECO:0000313" key="5">
    <source>
        <dbReference type="Proteomes" id="UP001285354"/>
    </source>
</evidence>
<dbReference type="GO" id="GO:0003924">
    <property type="term" value="F:GTPase activity"/>
    <property type="evidence" value="ECO:0007669"/>
    <property type="project" value="TreeGrafter"/>
</dbReference>
<dbReference type="Proteomes" id="UP001285354">
    <property type="component" value="Unassembled WGS sequence"/>
</dbReference>
<dbReference type="EMBL" id="JAUBYV010000002">
    <property type="protein sequence ID" value="KAK2629162.1"/>
    <property type="molecule type" value="Genomic_DNA"/>
</dbReference>
<reference evidence="4" key="1">
    <citation type="submission" date="2023-06" db="EMBL/GenBank/DDBJ databases">
        <title>Draft genome of Marssonina rosae.</title>
        <authorList>
            <person name="Cheng Q."/>
        </authorList>
    </citation>
    <scope>NUCLEOTIDE SEQUENCE</scope>
    <source>
        <strain evidence="4">R4</strain>
    </source>
</reference>
<evidence type="ECO:0000313" key="4">
    <source>
        <dbReference type="EMBL" id="KAK2629162.1"/>
    </source>
</evidence>
<gene>
    <name evidence="4" type="ORF">QTJ16_002265</name>
</gene>
<dbReference type="GO" id="GO:0032543">
    <property type="term" value="P:mitochondrial translation"/>
    <property type="evidence" value="ECO:0007669"/>
    <property type="project" value="TreeGrafter"/>
</dbReference>
<evidence type="ECO:0000256" key="2">
    <source>
        <dbReference type="ARBA" id="ARBA00023134"/>
    </source>
</evidence>
<name>A0AAD9WEX6_9HELO</name>
<keyword evidence="2" id="KW-0342">GTP-binding</keyword>
<dbReference type="Gene3D" id="3.40.50.300">
    <property type="entry name" value="P-loop containing nucleotide triphosphate hydrolases"/>
    <property type="match status" value="1"/>
</dbReference>
<keyword evidence="1" id="KW-0547">Nucleotide-binding</keyword>
<dbReference type="AlphaFoldDB" id="A0AAD9WEX6"/>
<proteinExistence type="predicted"/>